<gene>
    <name evidence="3" type="ORF">BDP27DRAFT_1375335</name>
</gene>
<reference evidence="3" key="1">
    <citation type="submission" date="2020-11" db="EMBL/GenBank/DDBJ databases">
        <authorList>
            <consortium name="DOE Joint Genome Institute"/>
            <person name="Ahrendt S."/>
            <person name="Riley R."/>
            <person name="Andreopoulos W."/>
            <person name="Labutti K."/>
            <person name="Pangilinan J."/>
            <person name="Ruiz-Duenas F.J."/>
            <person name="Barrasa J.M."/>
            <person name="Sanchez-Garcia M."/>
            <person name="Camarero S."/>
            <person name="Miyauchi S."/>
            <person name="Serrano A."/>
            <person name="Linde D."/>
            <person name="Babiker R."/>
            <person name="Drula E."/>
            <person name="Ayuso-Fernandez I."/>
            <person name="Pacheco R."/>
            <person name="Padilla G."/>
            <person name="Ferreira P."/>
            <person name="Barriuso J."/>
            <person name="Kellner H."/>
            <person name="Castanera R."/>
            <person name="Alfaro M."/>
            <person name="Ramirez L."/>
            <person name="Pisabarro A.G."/>
            <person name="Kuo A."/>
            <person name="Tritt A."/>
            <person name="Lipzen A."/>
            <person name="He G."/>
            <person name="Yan M."/>
            <person name="Ng V."/>
            <person name="Cullen D."/>
            <person name="Martin F."/>
            <person name="Rosso M.-N."/>
            <person name="Henrissat B."/>
            <person name="Hibbett D."/>
            <person name="Martinez A.T."/>
            <person name="Grigoriev I.V."/>
        </authorList>
    </citation>
    <scope>NUCLEOTIDE SEQUENCE</scope>
    <source>
        <strain evidence="3">AH 40177</strain>
    </source>
</reference>
<name>A0A9P5TV30_9AGAR</name>
<evidence type="ECO:0000256" key="2">
    <source>
        <dbReference type="SAM" id="MobiDB-lite"/>
    </source>
</evidence>
<accession>A0A9P5TV30</accession>
<keyword evidence="1" id="KW-0175">Coiled coil</keyword>
<organism evidence="3 4">
    <name type="scientific">Rhodocollybia butyracea</name>
    <dbReference type="NCBI Taxonomy" id="206335"/>
    <lineage>
        <taxon>Eukaryota</taxon>
        <taxon>Fungi</taxon>
        <taxon>Dikarya</taxon>
        <taxon>Basidiomycota</taxon>
        <taxon>Agaricomycotina</taxon>
        <taxon>Agaricomycetes</taxon>
        <taxon>Agaricomycetidae</taxon>
        <taxon>Agaricales</taxon>
        <taxon>Marasmiineae</taxon>
        <taxon>Omphalotaceae</taxon>
        <taxon>Rhodocollybia</taxon>
    </lineage>
</organism>
<feature type="coiled-coil region" evidence="1">
    <location>
        <begin position="199"/>
        <end position="233"/>
    </location>
</feature>
<dbReference type="Proteomes" id="UP000772434">
    <property type="component" value="Unassembled WGS sequence"/>
</dbReference>
<evidence type="ECO:0000256" key="1">
    <source>
        <dbReference type="SAM" id="Coils"/>
    </source>
</evidence>
<feature type="compositionally biased region" description="Basic and acidic residues" evidence="2">
    <location>
        <begin position="78"/>
        <end position="95"/>
    </location>
</feature>
<evidence type="ECO:0000313" key="3">
    <source>
        <dbReference type="EMBL" id="KAF9030154.1"/>
    </source>
</evidence>
<keyword evidence="4" id="KW-1185">Reference proteome</keyword>
<proteinExistence type="predicted"/>
<dbReference type="AlphaFoldDB" id="A0A9P5TV30"/>
<feature type="region of interest" description="Disordered" evidence="2">
    <location>
        <begin position="66"/>
        <end position="95"/>
    </location>
</feature>
<feature type="region of interest" description="Disordered" evidence="2">
    <location>
        <begin position="119"/>
        <end position="175"/>
    </location>
</feature>
<dbReference type="EMBL" id="JADNRY010000677">
    <property type="protein sequence ID" value="KAF9030154.1"/>
    <property type="molecule type" value="Genomic_DNA"/>
</dbReference>
<sequence>MKKECVYAYSVESGHNTSELYKRSLEVLEERNSAPAVLLAIHSKREKLFPEAAEDRKRLAAVIAESRGAGSSISTPMEKSKDKRDEREKKAKLGKGEPWVSLPMIPSLKLIIPAISKPPTPPSSSPLTVPIVDSFPPTSSKKRAAPADNGRAVRQRVESPPPTPVPTVPLRSPAHSHELDEKTFWAKLMNTHQQIVAKLNAEETRSRGYTEEIARLRSDLDSLATRNACLQAEVNVERARADMLATQVQALESRLPKLLTNFGQLWIGRRSLK</sequence>
<protein>
    <submittedName>
        <fullName evidence="3">Uncharacterized protein</fullName>
    </submittedName>
</protein>
<evidence type="ECO:0000313" key="4">
    <source>
        <dbReference type="Proteomes" id="UP000772434"/>
    </source>
</evidence>
<comment type="caution">
    <text evidence="3">The sequence shown here is derived from an EMBL/GenBank/DDBJ whole genome shotgun (WGS) entry which is preliminary data.</text>
</comment>